<dbReference type="Proteomes" id="UP000824633">
    <property type="component" value="Chromosome"/>
</dbReference>
<keyword evidence="1" id="KW-1133">Transmembrane helix</keyword>
<feature type="transmembrane region" description="Helical" evidence="1">
    <location>
        <begin position="56"/>
        <end position="74"/>
    </location>
</feature>
<keyword evidence="1" id="KW-0472">Membrane</keyword>
<evidence type="ECO:0000256" key="1">
    <source>
        <dbReference type="SAM" id="Phobius"/>
    </source>
</evidence>
<feature type="transmembrane region" description="Helical" evidence="1">
    <location>
        <begin position="31"/>
        <end position="47"/>
    </location>
</feature>
<reference evidence="3" key="1">
    <citation type="submission" date="2021-07" db="EMBL/GenBank/DDBJ databases">
        <title>Complete genome sequencing of a Clostridium isolate.</title>
        <authorList>
            <person name="Ueki A."/>
            <person name="Tonouchi A."/>
        </authorList>
    </citation>
    <scope>NUCLEOTIDE SEQUENCE [LARGE SCALE GENOMIC DNA]</scope>
    <source>
        <strain evidence="3">C5S11</strain>
    </source>
</reference>
<evidence type="ECO:0000313" key="2">
    <source>
        <dbReference type="EMBL" id="BCZ45756.1"/>
    </source>
</evidence>
<keyword evidence="3" id="KW-1185">Reference proteome</keyword>
<accession>A0ABN6IU67</accession>
<evidence type="ECO:0000313" key="3">
    <source>
        <dbReference type="Proteomes" id="UP000824633"/>
    </source>
</evidence>
<sequence length="129" mass="15608">MSILNILYYSIGIFYLFSVEQSIGFSYPLNYLYITFILMLYCIYCFYKNNVYKKYYGNLIFILSFIIILTPWVYNKLTINKFIYDQYFSSRPFSEIIISTHFIGNIYPACLICLSTIVNYFTYKKYNEY</sequence>
<dbReference type="EMBL" id="AP024849">
    <property type="protein sequence ID" value="BCZ45756.1"/>
    <property type="molecule type" value="Genomic_DNA"/>
</dbReference>
<proteinExistence type="predicted"/>
<organism evidence="2 3">
    <name type="scientific">Clostridium gelidum</name>
    <dbReference type="NCBI Taxonomy" id="704125"/>
    <lineage>
        <taxon>Bacteria</taxon>
        <taxon>Bacillati</taxon>
        <taxon>Bacillota</taxon>
        <taxon>Clostridia</taxon>
        <taxon>Eubacteriales</taxon>
        <taxon>Clostridiaceae</taxon>
        <taxon>Clostridium</taxon>
    </lineage>
</organism>
<protein>
    <submittedName>
        <fullName evidence="2">Uncharacterized protein</fullName>
    </submittedName>
</protein>
<feature type="transmembrane region" description="Helical" evidence="1">
    <location>
        <begin position="7"/>
        <end position="25"/>
    </location>
</feature>
<name>A0ABN6IU67_9CLOT</name>
<gene>
    <name evidence="2" type="ORF">psyc5s11_18230</name>
</gene>
<keyword evidence="1" id="KW-0812">Transmembrane</keyword>
<feature type="transmembrane region" description="Helical" evidence="1">
    <location>
        <begin position="96"/>
        <end position="121"/>
    </location>
</feature>